<dbReference type="InterPro" id="IPR013103">
    <property type="entry name" value="RVT_2"/>
</dbReference>
<feature type="domain" description="Reverse transcriptase Ty1/copia-type" evidence="1">
    <location>
        <begin position="84"/>
        <end position="141"/>
    </location>
</feature>
<comment type="caution">
    <text evidence="2">The sequence shown here is derived from an EMBL/GenBank/DDBJ whole genome shotgun (WGS) entry which is preliminary data.</text>
</comment>
<dbReference type="EMBL" id="CANTFM010002655">
    <property type="protein sequence ID" value="CAI5746981.1"/>
    <property type="molecule type" value="Genomic_DNA"/>
</dbReference>
<protein>
    <recommendedName>
        <fullName evidence="1">Reverse transcriptase Ty1/copia-type domain-containing protein</fullName>
    </recommendedName>
</protein>
<evidence type="ECO:0000259" key="1">
    <source>
        <dbReference type="Pfam" id="PF07727"/>
    </source>
</evidence>
<accession>A0AAV0VD16</accession>
<name>A0AAV0VD16_9STRA</name>
<sequence>MIPFESVPNGQSQALVPVGGTGEDFNHGTEECQERGTKRLRIGYEQACVALETPATYEEALKSPHRDDWYKAIQAELKALQDKNTWTVQTQRPRQKVIGTKWVFALKRNEFGEIERYKARLVALGYRQTYGVDYMETGQGVRSSLETLELHPYVLNTTN</sequence>
<evidence type="ECO:0000313" key="2">
    <source>
        <dbReference type="EMBL" id="CAI5746981.1"/>
    </source>
</evidence>
<evidence type="ECO:0000313" key="3">
    <source>
        <dbReference type="Proteomes" id="UP001162029"/>
    </source>
</evidence>
<proteinExistence type="predicted"/>
<reference evidence="2" key="1">
    <citation type="submission" date="2022-12" db="EMBL/GenBank/DDBJ databases">
        <authorList>
            <person name="Webb A."/>
        </authorList>
    </citation>
    <scope>NUCLEOTIDE SEQUENCE</scope>
    <source>
        <strain evidence="2">Pd1</strain>
    </source>
</reference>
<dbReference type="Proteomes" id="UP001162029">
    <property type="component" value="Unassembled WGS sequence"/>
</dbReference>
<organism evidence="2 3">
    <name type="scientific">Peronospora destructor</name>
    <dbReference type="NCBI Taxonomy" id="86335"/>
    <lineage>
        <taxon>Eukaryota</taxon>
        <taxon>Sar</taxon>
        <taxon>Stramenopiles</taxon>
        <taxon>Oomycota</taxon>
        <taxon>Peronosporomycetes</taxon>
        <taxon>Peronosporales</taxon>
        <taxon>Peronosporaceae</taxon>
        <taxon>Peronospora</taxon>
    </lineage>
</organism>
<keyword evidence="3" id="KW-1185">Reference proteome</keyword>
<dbReference type="AlphaFoldDB" id="A0AAV0VD16"/>
<dbReference type="Pfam" id="PF07727">
    <property type="entry name" value="RVT_2"/>
    <property type="match status" value="1"/>
</dbReference>
<gene>
    <name evidence="2" type="ORF">PDE001_LOCUS11918</name>
</gene>